<keyword evidence="6" id="KW-0648">Protein biosynthesis</keyword>
<evidence type="ECO:0000313" key="14">
    <source>
        <dbReference type="EMBL" id="WFD26389.1"/>
    </source>
</evidence>
<dbReference type="EMBL" id="CP119893">
    <property type="protein sequence ID" value="WFD26389.1"/>
    <property type="molecule type" value="Genomic_DNA"/>
</dbReference>
<dbReference type="EC" id="6.1.1.4" evidence="2"/>
<feature type="domain" description="Leucine--tRNA ligase RagD-binding" evidence="13">
    <location>
        <begin position="967"/>
        <end position="1030"/>
    </location>
</feature>
<dbReference type="GO" id="GO:0005524">
    <property type="term" value="F:ATP binding"/>
    <property type="evidence" value="ECO:0007669"/>
    <property type="project" value="UniProtKB-KW"/>
</dbReference>
<gene>
    <name evidence="14" type="primary">CDC60</name>
    <name evidence="14" type="ORF">MNAN1_001369</name>
</gene>
<sequence length="1103" mass="123648">MSATKSAAPTAGPIKLENTAKRDFLRSLESQYQQEWQQAQLFAVDSPVNDAELRSMSPEEVREKYPKFFATIPYAYMNGSLHLGHAFTLSKVEFATGYERMCGKRALFPWAFHCTGMPIRAAADKLIREIELFGEDFSGFEEQEAQAQESQPKEEQGSQRVDKATKGKLAGKSTGLKYQFQIMENSGVPRDEIKKFADPTHWLRYFPPIAKRDCNDFGLRIDWRRAFLTTDVNPYYDSFVRWQINKLRKMDKIKFGERYTIFSPKDDQPCMDHDRSDGEGLGPQEYTGLKMQVVQWGAEAAPLLDEKLQGKNVYLVAATLRPETMYGQTNCYVGPKIEYGAYKINDSDVFVCTERAARNFAYQGIIDERGRVECLAQVPGSALVGTQVQAPLAIHETVYVVPMDTVLATKGTGVVTCVPSDSPDDYAMLMELRKKAEFYKVDPQWVAKDPVPIVQAPGFSNMMAEDVVKQLKIQSPKDKNLLAEAKEIAYKQGFYHGTMLQGDFKGEPVQEAKSKVQKQMIDRGLAFAYAEPEGKITSRSGDDCVVALCDQWYLDYGEPSWKAQAEKLLAQMNTFQPETRHSFEGVLSWLHQWACARSYGLGSKLPWDPQFLVESLSDSTIYMSYYTVAHLLQGGVEDGSQVGPLGIRSDELTDELWEYILGSGEFPASSSVPQEKADILRREFLYFYPMDLRSSGKDLINNHLTFCIYNHAALFPEALWPCAMRANGHLMLNGAKMSKSTGNSLSLRQAVDKFGADATRVSLADAGDGIEDANFEEKTANANILRIHTLIDWCADIMQQIRDGKLRTGALDSFWDKTLANEINVAIAATQDAYERAAYKEASKIGFYEFQTARDLYREATADVGMHADLVRRWIETQALLIAPIAPHFAEHVWKSILGHTTSVHDARFPKPTQPEDVAMTAAAQYVRGTIKTIRDAEIAVTRRKAKGPAAPAKYDERKPKEVSIFVADAFPAWQDTCVNAVQKHYDSDTGQVDDVKVREEIAAAGLLKDKKAMPFVMAFKKRIAEFGPDMAFNRQLPFNETATLQAATGYVKKTLNFRDVHIASAQEALARANELQGLRGFDKQVVEGAEPGTPSFAFYNVE</sequence>
<dbReference type="PANTHER" id="PTHR45794">
    <property type="entry name" value="LEUCYL-TRNA SYNTHETASE"/>
    <property type="match status" value="1"/>
</dbReference>
<evidence type="ECO:0000256" key="5">
    <source>
        <dbReference type="ARBA" id="ARBA00022840"/>
    </source>
</evidence>
<evidence type="ECO:0000256" key="10">
    <source>
        <dbReference type="SAM" id="MobiDB-lite"/>
    </source>
</evidence>
<dbReference type="InterPro" id="IPR004493">
    <property type="entry name" value="Leu-tRNA-synth_Ia_arc/euk"/>
</dbReference>
<evidence type="ECO:0000313" key="15">
    <source>
        <dbReference type="Proteomes" id="UP001213623"/>
    </source>
</evidence>
<keyword evidence="7" id="KW-0030">Aminoacyl-tRNA synthetase</keyword>
<feature type="domain" description="Methionyl/Valyl/Leucyl/Isoleucyl-tRNA synthetase anticodon-binding" evidence="12">
    <location>
        <begin position="816"/>
        <end position="937"/>
    </location>
</feature>
<evidence type="ECO:0000256" key="6">
    <source>
        <dbReference type="ARBA" id="ARBA00022917"/>
    </source>
</evidence>
<dbReference type="Gene3D" id="1.10.730.10">
    <property type="entry name" value="Isoleucyl-tRNA Synthetase, Domain 1"/>
    <property type="match status" value="1"/>
</dbReference>
<dbReference type="AlphaFoldDB" id="A0AAF0EIR2"/>
<comment type="catalytic activity">
    <reaction evidence="9">
        <text>tRNA(Leu) + L-leucine + ATP = L-leucyl-tRNA(Leu) + AMP + diphosphate</text>
        <dbReference type="Rhea" id="RHEA:11688"/>
        <dbReference type="Rhea" id="RHEA-COMP:9613"/>
        <dbReference type="Rhea" id="RHEA-COMP:9622"/>
        <dbReference type="ChEBI" id="CHEBI:30616"/>
        <dbReference type="ChEBI" id="CHEBI:33019"/>
        <dbReference type="ChEBI" id="CHEBI:57427"/>
        <dbReference type="ChEBI" id="CHEBI:78442"/>
        <dbReference type="ChEBI" id="CHEBI:78494"/>
        <dbReference type="ChEBI" id="CHEBI:456215"/>
        <dbReference type="EC" id="6.1.1.4"/>
    </reaction>
</comment>
<evidence type="ECO:0000256" key="7">
    <source>
        <dbReference type="ARBA" id="ARBA00023146"/>
    </source>
</evidence>
<evidence type="ECO:0000256" key="1">
    <source>
        <dbReference type="ARBA" id="ARBA00005594"/>
    </source>
</evidence>
<evidence type="ECO:0000256" key="3">
    <source>
        <dbReference type="ARBA" id="ARBA00022598"/>
    </source>
</evidence>
<evidence type="ECO:0000256" key="4">
    <source>
        <dbReference type="ARBA" id="ARBA00022741"/>
    </source>
</evidence>
<organism evidence="14 15">
    <name type="scientific">Malassezia nana</name>
    <dbReference type="NCBI Taxonomy" id="180528"/>
    <lineage>
        <taxon>Eukaryota</taxon>
        <taxon>Fungi</taxon>
        <taxon>Dikarya</taxon>
        <taxon>Basidiomycota</taxon>
        <taxon>Ustilaginomycotina</taxon>
        <taxon>Malasseziomycetes</taxon>
        <taxon>Malasseziales</taxon>
        <taxon>Malasseziaceae</taxon>
        <taxon>Malassezia</taxon>
    </lineage>
</organism>
<dbReference type="Gene3D" id="3.90.740.10">
    <property type="entry name" value="Valyl/Leucyl/Isoleucyl-tRNA synthetase, editing domain"/>
    <property type="match status" value="1"/>
</dbReference>
<evidence type="ECO:0000256" key="8">
    <source>
        <dbReference type="ARBA" id="ARBA00030520"/>
    </source>
</evidence>
<dbReference type="GO" id="GO:0006429">
    <property type="term" value="P:leucyl-tRNA aminoacylation"/>
    <property type="evidence" value="ECO:0007669"/>
    <property type="project" value="InterPro"/>
</dbReference>
<dbReference type="InterPro" id="IPR009080">
    <property type="entry name" value="tRNAsynth_Ia_anticodon-bd"/>
</dbReference>
<dbReference type="FunFam" id="3.90.740.10:FF:000001">
    <property type="entry name" value="Leucine--tRNA ligase, cytoplasmic"/>
    <property type="match status" value="1"/>
</dbReference>
<dbReference type="GO" id="GO:0004823">
    <property type="term" value="F:leucine-tRNA ligase activity"/>
    <property type="evidence" value="ECO:0007669"/>
    <property type="project" value="UniProtKB-EC"/>
</dbReference>
<feature type="compositionally biased region" description="Basic and acidic residues" evidence="10">
    <location>
        <begin position="151"/>
        <end position="165"/>
    </location>
</feature>
<dbReference type="GO" id="GO:0002161">
    <property type="term" value="F:aminoacyl-tRNA deacylase activity"/>
    <property type="evidence" value="ECO:0007669"/>
    <property type="project" value="InterPro"/>
</dbReference>
<feature type="region of interest" description="Disordered" evidence="10">
    <location>
        <begin position="144"/>
        <end position="166"/>
    </location>
</feature>
<dbReference type="InterPro" id="IPR013155">
    <property type="entry name" value="M/V/L/I-tRNA-synth_anticd-bd"/>
</dbReference>
<dbReference type="InterPro" id="IPR014729">
    <property type="entry name" value="Rossmann-like_a/b/a_fold"/>
</dbReference>
<dbReference type="Gene3D" id="3.40.50.620">
    <property type="entry name" value="HUPs"/>
    <property type="match status" value="1"/>
</dbReference>
<comment type="similarity">
    <text evidence="1">Belongs to the class-I aminoacyl-tRNA synthetase family.</text>
</comment>
<evidence type="ECO:0000256" key="2">
    <source>
        <dbReference type="ARBA" id="ARBA00013164"/>
    </source>
</evidence>
<evidence type="ECO:0000256" key="9">
    <source>
        <dbReference type="ARBA" id="ARBA00047469"/>
    </source>
</evidence>
<dbReference type="Pfam" id="PF24810">
    <property type="entry name" value="RBD_LARS1"/>
    <property type="match status" value="1"/>
</dbReference>
<dbReference type="InterPro" id="IPR055416">
    <property type="entry name" value="RBD_LARS1"/>
</dbReference>
<reference evidence="14" key="1">
    <citation type="submission" date="2023-03" db="EMBL/GenBank/DDBJ databases">
        <title>Mating type loci evolution in Malassezia.</title>
        <authorList>
            <person name="Coelho M.A."/>
        </authorList>
    </citation>
    <scope>NUCLEOTIDE SEQUENCE</scope>
    <source>
        <strain evidence="14">CBS 9557</strain>
    </source>
</reference>
<evidence type="ECO:0000259" key="13">
    <source>
        <dbReference type="Pfam" id="PF24810"/>
    </source>
</evidence>
<dbReference type="InterPro" id="IPR002300">
    <property type="entry name" value="aa-tRNA-synth_Ia"/>
</dbReference>
<dbReference type="NCBIfam" id="TIGR00395">
    <property type="entry name" value="leuS_arch"/>
    <property type="match status" value="1"/>
</dbReference>
<dbReference type="PANTHER" id="PTHR45794:SF1">
    <property type="entry name" value="LEUCINE--TRNA LIGASE, CYTOPLASMIC"/>
    <property type="match status" value="1"/>
</dbReference>
<dbReference type="Pfam" id="PF08264">
    <property type="entry name" value="Anticodon_1"/>
    <property type="match status" value="1"/>
</dbReference>
<protein>
    <recommendedName>
        <fullName evidence="2">leucine--tRNA ligase</fullName>
        <ecNumber evidence="2">6.1.1.4</ecNumber>
    </recommendedName>
    <alternativeName>
        <fullName evidence="8">Leucyl-tRNA synthetase</fullName>
    </alternativeName>
</protein>
<keyword evidence="5" id="KW-0067">ATP-binding</keyword>
<dbReference type="SUPFAM" id="SSF50677">
    <property type="entry name" value="ValRS/IleRS/LeuRS editing domain"/>
    <property type="match status" value="1"/>
</dbReference>
<accession>A0AAF0EIR2</accession>
<feature type="domain" description="Aminoacyl-tRNA synthetase class Ia" evidence="11">
    <location>
        <begin position="202"/>
        <end position="775"/>
    </location>
</feature>
<dbReference type="CDD" id="cd07959">
    <property type="entry name" value="Anticodon_Ia_Leu_AEc"/>
    <property type="match status" value="1"/>
</dbReference>
<keyword evidence="4" id="KW-0547">Nucleotide-binding</keyword>
<feature type="domain" description="Aminoacyl-tRNA synthetase class Ia" evidence="11">
    <location>
        <begin position="60"/>
        <end position="128"/>
    </location>
</feature>
<keyword evidence="15" id="KW-1185">Reference proteome</keyword>
<evidence type="ECO:0000259" key="12">
    <source>
        <dbReference type="Pfam" id="PF08264"/>
    </source>
</evidence>
<name>A0AAF0EIR2_9BASI</name>
<keyword evidence="3 14" id="KW-0436">Ligase</keyword>
<dbReference type="Proteomes" id="UP001213623">
    <property type="component" value="Chromosome 2"/>
</dbReference>
<dbReference type="InterPro" id="IPR009008">
    <property type="entry name" value="Val/Leu/Ile-tRNA-synth_edit"/>
</dbReference>
<evidence type="ECO:0000259" key="11">
    <source>
        <dbReference type="Pfam" id="PF00133"/>
    </source>
</evidence>
<dbReference type="SUPFAM" id="SSF47323">
    <property type="entry name" value="Anticodon-binding domain of a subclass of class I aminoacyl-tRNA synthetases"/>
    <property type="match status" value="1"/>
</dbReference>
<dbReference type="Pfam" id="PF00133">
    <property type="entry name" value="tRNA-synt_1"/>
    <property type="match status" value="2"/>
</dbReference>
<dbReference type="SUPFAM" id="SSF52374">
    <property type="entry name" value="Nucleotidylyl transferase"/>
    <property type="match status" value="1"/>
</dbReference>
<proteinExistence type="inferred from homology"/>